<dbReference type="EMBL" id="MN739215">
    <property type="protein sequence ID" value="QHS94057.1"/>
    <property type="molecule type" value="Genomic_DNA"/>
</dbReference>
<sequence>MTCKYCNKDNICLFCLLPELHRCENLHGCISESREKCERELYKNKCQKRKVEDI</sequence>
<accession>A0A6C0BNR1</accession>
<organism evidence="1">
    <name type="scientific">viral metagenome</name>
    <dbReference type="NCBI Taxonomy" id="1070528"/>
    <lineage>
        <taxon>unclassified sequences</taxon>
        <taxon>metagenomes</taxon>
        <taxon>organismal metagenomes</taxon>
    </lineage>
</organism>
<dbReference type="AlphaFoldDB" id="A0A6C0BNR1"/>
<protein>
    <submittedName>
        <fullName evidence="1">Uncharacterized protein</fullName>
    </submittedName>
</protein>
<name>A0A6C0BNR1_9ZZZZ</name>
<evidence type="ECO:0000313" key="1">
    <source>
        <dbReference type="EMBL" id="QHS94057.1"/>
    </source>
</evidence>
<proteinExistence type="predicted"/>
<reference evidence="1" key="1">
    <citation type="journal article" date="2020" name="Nature">
        <title>Giant virus diversity and host interactions through global metagenomics.</title>
        <authorList>
            <person name="Schulz F."/>
            <person name="Roux S."/>
            <person name="Paez-Espino D."/>
            <person name="Jungbluth S."/>
            <person name="Walsh D.A."/>
            <person name="Denef V.J."/>
            <person name="McMahon K.D."/>
            <person name="Konstantinidis K.T."/>
            <person name="Eloe-Fadrosh E.A."/>
            <person name="Kyrpides N.C."/>
            <person name="Woyke T."/>
        </authorList>
    </citation>
    <scope>NUCLEOTIDE SEQUENCE</scope>
    <source>
        <strain evidence="1">GVMAG-M-3300018416-26</strain>
    </source>
</reference>